<dbReference type="GO" id="GO:0019353">
    <property type="term" value="P:protoporphyrinogen IX biosynthetic process from glutamate"/>
    <property type="evidence" value="ECO:0007669"/>
    <property type="project" value="TreeGrafter"/>
</dbReference>
<evidence type="ECO:0000256" key="1">
    <source>
        <dbReference type="ARBA" id="ARBA00005059"/>
    </source>
</evidence>
<dbReference type="InterPro" id="IPR015895">
    <property type="entry name" value="4pyrrol_synth_GluRdtase_N"/>
</dbReference>
<evidence type="ECO:0000256" key="11">
    <source>
        <dbReference type="PIRSR" id="PIRSR000445-3"/>
    </source>
</evidence>
<gene>
    <name evidence="8 17" type="primary">hemA</name>
    <name evidence="17" type="ORF">Pan44_33520</name>
</gene>
<keyword evidence="6 8" id="KW-0627">Porphyrin biosynthesis</keyword>
<feature type="binding site" evidence="8 10">
    <location>
        <position position="112"/>
    </location>
    <ligand>
        <name>substrate</name>
    </ligand>
</feature>
<dbReference type="SUPFAM" id="SSF69075">
    <property type="entry name" value="Glutamyl tRNA-reductase dimerization domain"/>
    <property type="match status" value="1"/>
</dbReference>
<dbReference type="NCBIfam" id="TIGR01035">
    <property type="entry name" value="hemA"/>
    <property type="match status" value="1"/>
</dbReference>
<dbReference type="InterPro" id="IPR000343">
    <property type="entry name" value="4pyrrol_synth_GluRdtase"/>
</dbReference>
<dbReference type="Gene3D" id="3.30.460.30">
    <property type="entry name" value="Glutamyl-tRNA reductase, N-terminal domain"/>
    <property type="match status" value="1"/>
</dbReference>
<evidence type="ECO:0000256" key="13">
    <source>
        <dbReference type="RuleBase" id="RU000584"/>
    </source>
</evidence>
<dbReference type="EC" id="1.2.1.70" evidence="3 8"/>
<evidence type="ECO:0000256" key="7">
    <source>
        <dbReference type="ARBA" id="ARBA00047464"/>
    </source>
</evidence>
<evidence type="ECO:0000259" key="16">
    <source>
        <dbReference type="Pfam" id="PF05201"/>
    </source>
</evidence>
<dbReference type="FunCoup" id="A0A517SGQ5">
    <property type="interactions" value="337"/>
</dbReference>
<dbReference type="OrthoDB" id="110209at2"/>
<dbReference type="UniPathway" id="UPA00251">
    <property type="reaction ID" value="UER00316"/>
</dbReference>
<proteinExistence type="inferred from homology"/>
<dbReference type="Pfam" id="PF05201">
    <property type="entry name" value="GlutR_N"/>
    <property type="match status" value="1"/>
</dbReference>
<dbReference type="Gene3D" id="3.40.50.720">
    <property type="entry name" value="NAD(P)-binding Rossmann-like Domain"/>
    <property type="match status" value="1"/>
</dbReference>
<evidence type="ECO:0000256" key="5">
    <source>
        <dbReference type="ARBA" id="ARBA00023002"/>
    </source>
</evidence>
<dbReference type="InterPro" id="IPR006151">
    <property type="entry name" value="Shikm_DH/Glu-tRNA_Rdtase"/>
</dbReference>
<dbReference type="RefSeq" id="WP_145031077.1">
    <property type="nucleotide sequence ID" value="NZ_CP036271.1"/>
</dbReference>
<feature type="domain" description="Glutamyl-tRNA reductase N-terminal" evidence="16">
    <location>
        <begin position="8"/>
        <end position="159"/>
    </location>
</feature>
<accession>A0A517SGQ5</accession>
<dbReference type="InterPro" id="IPR036291">
    <property type="entry name" value="NAD(P)-bd_dom_sf"/>
</dbReference>
<dbReference type="PIRSF" id="PIRSF000445">
    <property type="entry name" value="4pyrrol_synth_GluRdtase"/>
    <property type="match status" value="1"/>
</dbReference>
<dbReference type="FunFam" id="3.30.460.30:FF:000001">
    <property type="entry name" value="Glutamyl-tRNA reductase"/>
    <property type="match status" value="1"/>
</dbReference>
<evidence type="ECO:0000313" key="18">
    <source>
        <dbReference type="Proteomes" id="UP000315700"/>
    </source>
</evidence>
<reference evidence="17 18" key="1">
    <citation type="submission" date="2019-02" db="EMBL/GenBank/DDBJ databases">
        <title>Deep-cultivation of Planctomycetes and their phenomic and genomic characterization uncovers novel biology.</title>
        <authorList>
            <person name="Wiegand S."/>
            <person name="Jogler M."/>
            <person name="Boedeker C."/>
            <person name="Pinto D."/>
            <person name="Vollmers J."/>
            <person name="Rivas-Marin E."/>
            <person name="Kohn T."/>
            <person name="Peeters S.H."/>
            <person name="Heuer A."/>
            <person name="Rast P."/>
            <person name="Oberbeckmann S."/>
            <person name="Bunk B."/>
            <person name="Jeske O."/>
            <person name="Meyerdierks A."/>
            <person name="Storesund J.E."/>
            <person name="Kallscheuer N."/>
            <person name="Luecker S."/>
            <person name="Lage O.M."/>
            <person name="Pohl T."/>
            <person name="Merkel B.J."/>
            <person name="Hornburger P."/>
            <person name="Mueller R.-W."/>
            <person name="Bruemmer F."/>
            <person name="Labrenz M."/>
            <person name="Spormann A.M."/>
            <person name="Op den Camp H."/>
            <person name="Overmann J."/>
            <person name="Amann R."/>
            <person name="Jetten M.S.M."/>
            <person name="Mascher T."/>
            <person name="Medema M.H."/>
            <person name="Devos D.P."/>
            <person name="Kaster A.-K."/>
            <person name="Ovreas L."/>
            <person name="Rohde M."/>
            <person name="Galperin M.Y."/>
            <person name="Jogler C."/>
        </authorList>
    </citation>
    <scope>NUCLEOTIDE SEQUENCE [LARGE SCALE GENOMIC DNA]</scope>
    <source>
        <strain evidence="17 18">Pan44</strain>
    </source>
</reference>
<evidence type="ECO:0000256" key="8">
    <source>
        <dbReference type="HAMAP-Rule" id="MF_00087"/>
    </source>
</evidence>
<dbReference type="AlphaFoldDB" id="A0A517SGQ5"/>
<keyword evidence="5 8" id="KW-0560">Oxidoreductase</keyword>
<comment type="function">
    <text evidence="8">Catalyzes the NADPH-dependent reduction of glutamyl-tRNA(Glu) to glutamate 1-semialdehyde (GSA).</text>
</comment>
<evidence type="ECO:0000256" key="12">
    <source>
        <dbReference type="PIRSR" id="PIRSR000445-4"/>
    </source>
</evidence>
<protein>
    <recommendedName>
        <fullName evidence="3 8">Glutamyl-tRNA reductase</fullName>
        <shortName evidence="8">GluTR</shortName>
        <ecNumber evidence="3 8">1.2.1.70</ecNumber>
    </recommendedName>
</protein>
<dbReference type="HAMAP" id="MF_00087">
    <property type="entry name" value="Glu_tRNA_reductase"/>
    <property type="match status" value="1"/>
</dbReference>
<evidence type="ECO:0000256" key="3">
    <source>
        <dbReference type="ARBA" id="ARBA00012970"/>
    </source>
</evidence>
<dbReference type="InterPro" id="IPR015896">
    <property type="entry name" value="4pyrrol_synth_GluRdtase_dimer"/>
</dbReference>
<dbReference type="GO" id="GO:0008883">
    <property type="term" value="F:glutamyl-tRNA reductase activity"/>
    <property type="evidence" value="ECO:0007669"/>
    <property type="project" value="UniProtKB-UniRule"/>
</dbReference>
<dbReference type="InterPro" id="IPR018214">
    <property type="entry name" value="GluRdtase_CS"/>
</dbReference>
<evidence type="ECO:0000256" key="2">
    <source>
        <dbReference type="ARBA" id="ARBA00005916"/>
    </source>
</evidence>
<comment type="miscellaneous">
    <text evidence="8">During catalysis, the active site Cys acts as a nucleophile attacking the alpha-carbonyl group of tRNA-bound glutamate with the formation of a thioester intermediate between enzyme and glutamate, and the concomitant release of tRNA(Glu). The thioester intermediate is finally reduced by direct hydride transfer from NADPH, to form the product GSA.</text>
</comment>
<feature type="binding site" evidence="8 10">
    <location>
        <begin position="117"/>
        <end position="119"/>
    </location>
    <ligand>
        <name>substrate</name>
    </ligand>
</feature>
<comment type="catalytic activity">
    <reaction evidence="7 8 13">
        <text>(S)-4-amino-5-oxopentanoate + tRNA(Glu) + NADP(+) = L-glutamyl-tRNA(Glu) + NADPH + H(+)</text>
        <dbReference type="Rhea" id="RHEA:12344"/>
        <dbReference type="Rhea" id="RHEA-COMP:9663"/>
        <dbReference type="Rhea" id="RHEA-COMP:9680"/>
        <dbReference type="ChEBI" id="CHEBI:15378"/>
        <dbReference type="ChEBI" id="CHEBI:57501"/>
        <dbReference type="ChEBI" id="CHEBI:57783"/>
        <dbReference type="ChEBI" id="CHEBI:58349"/>
        <dbReference type="ChEBI" id="CHEBI:78442"/>
        <dbReference type="ChEBI" id="CHEBI:78520"/>
        <dbReference type="EC" id="1.2.1.70"/>
    </reaction>
</comment>
<dbReference type="PROSITE" id="PS00747">
    <property type="entry name" value="GLUTR"/>
    <property type="match status" value="1"/>
</dbReference>
<dbReference type="Pfam" id="PF00745">
    <property type="entry name" value="GlutR_dimer"/>
    <property type="match status" value="1"/>
</dbReference>
<dbReference type="CDD" id="cd05213">
    <property type="entry name" value="NAD_bind_Glutamyl_tRNA_reduct"/>
    <property type="match status" value="1"/>
</dbReference>
<feature type="binding site" evidence="8 11">
    <location>
        <begin position="193"/>
        <end position="198"/>
    </location>
    <ligand>
        <name>NADP(+)</name>
        <dbReference type="ChEBI" id="CHEBI:58349"/>
    </ligand>
</feature>
<evidence type="ECO:0000256" key="9">
    <source>
        <dbReference type="PIRSR" id="PIRSR000445-1"/>
    </source>
</evidence>
<comment type="similarity">
    <text evidence="2 8 13">Belongs to the glutamyl-tRNA reductase family.</text>
</comment>
<dbReference type="InterPro" id="IPR036343">
    <property type="entry name" value="GluRdtase_N_sf"/>
</dbReference>
<comment type="domain">
    <text evidence="8">Possesses an unusual extended V-shaped dimeric structure with each monomer consisting of three distinct domains arranged along a curved 'spinal' alpha-helix. The N-terminal catalytic domain specifically recognizes the glutamate moiety of the substrate. The second domain is the NADPH-binding domain, and the third C-terminal domain is responsible for dimerization.</text>
</comment>
<feature type="site" description="Important for activity" evidence="8 12">
    <location>
        <position position="102"/>
    </location>
</feature>
<dbReference type="KEGG" id="ccos:Pan44_33520"/>
<dbReference type="InParanoid" id="A0A517SGQ5"/>
<evidence type="ECO:0000259" key="15">
    <source>
        <dbReference type="Pfam" id="PF01488"/>
    </source>
</evidence>
<dbReference type="SUPFAM" id="SSF51735">
    <property type="entry name" value="NAD(P)-binding Rossmann-fold domains"/>
    <property type="match status" value="1"/>
</dbReference>
<comment type="pathway">
    <text evidence="1 8 13">Porphyrin-containing compound metabolism; protoporphyrin-IX biosynthesis; 5-aminolevulinate from L-glutamyl-tRNA(Glu): step 1/2.</text>
</comment>
<dbReference type="SUPFAM" id="SSF69742">
    <property type="entry name" value="Glutamyl tRNA-reductase catalytic, N-terminal domain"/>
    <property type="match status" value="1"/>
</dbReference>
<dbReference type="Proteomes" id="UP000315700">
    <property type="component" value="Chromosome"/>
</dbReference>
<keyword evidence="4 8" id="KW-0521">NADP</keyword>
<keyword evidence="18" id="KW-1185">Reference proteome</keyword>
<dbReference type="InterPro" id="IPR036453">
    <property type="entry name" value="GluRdtase_dimer_dom_sf"/>
</dbReference>
<comment type="subunit">
    <text evidence="8">Homodimer.</text>
</comment>
<evidence type="ECO:0000256" key="6">
    <source>
        <dbReference type="ARBA" id="ARBA00023244"/>
    </source>
</evidence>
<organism evidence="17 18">
    <name type="scientific">Caulifigura coniformis</name>
    <dbReference type="NCBI Taxonomy" id="2527983"/>
    <lineage>
        <taxon>Bacteria</taxon>
        <taxon>Pseudomonadati</taxon>
        <taxon>Planctomycetota</taxon>
        <taxon>Planctomycetia</taxon>
        <taxon>Planctomycetales</taxon>
        <taxon>Planctomycetaceae</taxon>
        <taxon>Caulifigura</taxon>
    </lineage>
</organism>
<name>A0A517SGQ5_9PLAN</name>
<dbReference type="Pfam" id="PF01488">
    <property type="entry name" value="Shikimate_DH"/>
    <property type="match status" value="1"/>
</dbReference>
<evidence type="ECO:0000259" key="14">
    <source>
        <dbReference type="Pfam" id="PF00745"/>
    </source>
</evidence>
<dbReference type="GO" id="GO:0050661">
    <property type="term" value="F:NADP binding"/>
    <property type="evidence" value="ECO:0007669"/>
    <property type="project" value="InterPro"/>
</dbReference>
<dbReference type="PANTHER" id="PTHR43013:SF1">
    <property type="entry name" value="GLUTAMYL-TRNA REDUCTASE"/>
    <property type="match status" value="1"/>
</dbReference>
<dbReference type="EMBL" id="CP036271">
    <property type="protein sequence ID" value="QDT55309.1"/>
    <property type="molecule type" value="Genomic_DNA"/>
</dbReference>
<feature type="domain" description="Tetrapyrrole biosynthesis glutamyl-tRNA reductase dimerisation" evidence="14">
    <location>
        <begin position="325"/>
        <end position="423"/>
    </location>
</feature>
<sequence>MKLQVVYCNYRSADLSVRERLAFATDDSLCRAFEELRIRFPTAENVIVSTCNRVEIYSAPQSPDSGPTFQDIARFLSEFHGVPLDDFLDDLVFSTDDEAVRHLFAVAASVDSMVVGESQIVSQVKKSYELASRCEASGPVTNALFQRALAVSARVRSETKLVEGRVSIASVAVGDFGRSIFDRFDDKTTLVIGAGEMAEETLRYLKDEGVGRILVCNRSRERAERVADQFGGEVRPWEDLDRLLGTADVIVGAAGGDKPLVDAARFRAARNAGDGNSVFILDLGAPRIFTPDVATVDDAVFLYDIDSLEATCLKNRDARRQEISRAESLIGEETARFLADLSHKATGPIIRQLRESWHDVSRQELELVFRKLPALTPADRQVIERGVERIVNKLLHPPLETLKDEAQAGTHHGLLDAIRRLFRITDP</sequence>
<feature type="binding site" evidence="8 10">
    <location>
        <position position="123"/>
    </location>
    <ligand>
        <name>substrate</name>
    </ligand>
</feature>
<feature type="binding site" evidence="8 10">
    <location>
        <begin position="50"/>
        <end position="53"/>
    </location>
    <ligand>
        <name>substrate</name>
    </ligand>
</feature>
<feature type="domain" description="Quinate/shikimate 5-dehydrogenase/glutamyl-tRNA reductase" evidence="15">
    <location>
        <begin position="178"/>
        <end position="310"/>
    </location>
</feature>
<dbReference type="PANTHER" id="PTHR43013">
    <property type="entry name" value="GLUTAMYL-TRNA REDUCTASE"/>
    <property type="match status" value="1"/>
</dbReference>
<evidence type="ECO:0000256" key="10">
    <source>
        <dbReference type="PIRSR" id="PIRSR000445-2"/>
    </source>
</evidence>
<feature type="active site" description="Nucleophile" evidence="8 9">
    <location>
        <position position="51"/>
    </location>
</feature>
<evidence type="ECO:0000313" key="17">
    <source>
        <dbReference type="EMBL" id="QDT55309.1"/>
    </source>
</evidence>
<evidence type="ECO:0000256" key="4">
    <source>
        <dbReference type="ARBA" id="ARBA00022857"/>
    </source>
</evidence>